<evidence type="ECO:0000256" key="1">
    <source>
        <dbReference type="SAM" id="SignalP"/>
    </source>
</evidence>
<name>A0AAE0VH81_9BIVA</name>
<evidence type="ECO:0000313" key="2">
    <source>
        <dbReference type="EMBL" id="KAK3577814.1"/>
    </source>
</evidence>
<dbReference type="AlphaFoldDB" id="A0AAE0VH81"/>
<reference evidence="2" key="2">
    <citation type="journal article" date="2021" name="Genome Biol. Evol.">
        <title>Developing a high-quality reference genome for a parasitic bivalve with doubly uniparental inheritance (Bivalvia: Unionida).</title>
        <authorList>
            <person name="Smith C.H."/>
        </authorList>
    </citation>
    <scope>NUCLEOTIDE SEQUENCE</scope>
    <source>
        <strain evidence="2">CHS0354</strain>
        <tissue evidence="2">Mantle</tissue>
    </source>
</reference>
<keyword evidence="3" id="KW-1185">Reference proteome</keyword>
<feature type="signal peptide" evidence="1">
    <location>
        <begin position="1"/>
        <end position="20"/>
    </location>
</feature>
<accession>A0AAE0VH81</accession>
<proteinExistence type="predicted"/>
<sequence>MTSTITFLLTASVLTFSVQGSYYYDSDFAANVIAAVKLALNKIAQDTNADMLLVIQNNRD</sequence>
<gene>
    <name evidence="2" type="ORF">CHS0354_028866</name>
</gene>
<reference evidence="2" key="3">
    <citation type="submission" date="2023-05" db="EMBL/GenBank/DDBJ databases">
        <authorList>
            <person name="Smith C.H."/>
        </authorList>
    </citation>
    <scope>NUCLEOTIDE SEQUENCE</scope>
    <source>
        <strain evidence="2">CHS0354</strain>
        <tissue evidence="2">Mantle</tissue>
    </source>
</reference>
<dbReference type="Proteomes" id="UP001195483">
    <property type="component" value="Unassembled WGS sequence"/>
</dbReference>
<comment type="caution">
    <text evidence="2">The sequence shown here is derived from an EMBL/GenBank/DDBJ whole genome shotgun (WGS) entry which is preliminary data.</text>
</comment>
<protein>
    <submittedName>
        <fullName evidence="2">Uncharacterized protein</fullName>
    </submittedName>
</protein>
<keyword evidence="1" id="KW-0732">Signal</keyword>
<feature type="chain" id="PRO_5041957830" evidence="1">
    <location>
        <begin position="21"/>
        <end position="60"/>
    </location>
</feature>
<dbReference type="EMBL" id="JAEAOA010001732">
    <property type="protein sequence ID" value="KAK3577814.1"/>
    <property type="molecule type" value="Genomic_DNA"/>
</dbReference>
<evidence type="ECO:0000313" key="3">
    <source>
        <dbReference type="Proteomes" id="UP001195483"/>
    </source>
</evidence>
<organism evidence="2 3">
    <name type="scientific">Potamilus streckersoni</name>
    <dbReference type="NCBI Taxonomy" id="2493646"/>
    <lineage>
        <taxon>Eukaryota</taxon>
        <taxon>Metazoa</taxon>
        <taxon>Spiralia</taxon>
        <taxon>Lophotrochozoa</taxon>
        <taxon>Mollusca</taxon>
        <taxon>Bivalvia</taxon>
        <taxon>Autobranchia</taxon>
        <taxon>Heteroconchia</taxon>
        <taxon>Palaeoheterodonta</taxon>
        <taxon>Unionida</taxon>
        <taxon>Unionoidea</taxon>
        <taxon>Unionidae</taxon>
        <taxon>Ambleminae</taxon>
        <taxon>Lampsilini</taxon>
        <taxon>Potamilus</taxon>
    </lineage>
</organism>
<reference evidence="2" key="1">
    <citation type="journal article" date="2021" name="Genome Biol. Evol.">
        <title>A High-Quality Reference Genome for a Parasitic Bivalve with Doubly Uniparental Inheritance (Bivalvia: Unionida).</title>
        <authorList>
            <person name="Smith C.H."/>
        </authorList>
    </citation>
    <scope>NUCLEOTIDE SEQUENCE</scope>
    <source>
        <strain evidence="2">CHS0354</strain>
    </source>
</reference>